<evidence type="ECO:0000313" key="2">
    <source>
        <dbReference type="Proteomes" id="UP001152614"/>
    </source>
</evidence>
<comment type="caution">
    <text evidence="1">The sequence shown here is derived from an EMBL/GenBank/DDBJ whole genome shotgun (WGS) entry which is preliminary data.</text>
</comment>
<dbReference type="EMBL" id="JAOWLY010000021">
    <property type="protein sequence ID" value="MDG4985113.1"/>
    <property type="molecule type" value="Genomic_DNA"/>
</dbReference>
<reference evidence="1" key="1">
    <citation type="submission" date="2022-10" db="EMBL/GenBank/DDBJ databases">
        <authorList>
            <person name="Turner M.S."/>
            <person name="Huang W."/>
        </authorList>
    </citation>
    <scope>NUCLEOTIDE SEQUENCE</scope>
    <source>
        <strain evidence="1">3</strain>
    </source>
</reference>
<sequence length="86" mass="10141">MSLLEFTEIIELEEGIDLSKTKIVFNIAPGGDRNHMSYKIFQNIDYIQEERELWYEQIGWYFSGSTKAVEYLIFLNQYTEPGYGTD</sequence>
<evidence type="ECO:0000313" key="1">
    <source>
        <dbReference type="EMBL" id="MDG4985113.1"/>
    </source>
</evidence>
<organism evidence="1 2">
    <name type="scientific">Lactococcus lactis</name>
    <dbReference type="NCBI Taxonomy" id="1358"/>
    <lineage>
        <taxon>Bacteria</taxon>
        <taxon>Bacillati</taxon>
        <taxon>Bacillota</taxon>
        <taxon>Bacilli</taxon>
        <taxon>Lactobacillales</taxon>
        <taxon>Streptococcaceae</taxon>
        <taxon>Lactococcus</taxon>
    </lineage>
</organism>
<dbReference type="RefSeq" id="WP_278229450.1">
    <property type="nucleotide sequence ID" value="NZ_JAOWLY010000021.1"/>
</dbReference>
<proteinExistence type="predicted"/>
<protein>
    <submittedName>
        <fullName evidence="1">Uncharacterized protein</fullName>
    </submittedName>
</protein>
<gene>
    <name evidence="1" type="ORF">OGZ51_13275</name>
</gene>
<dbReference type="AlphaFoldDB" id="A0A9X4NN14"/>
<dbReference type="Proteomes" id="UP001152614">
    <property type="component" value="Unassembled WGS sequence"/>
</dbReference>
<name>A0A9X4NN14_9LACT</name>
<reference evidence="1" key="2">
    <citation type="journal article" date="2023" name="Food Microbiol.">
        <title>Evaluation of the fermentation potential of lactic acid bacteria isolated from herbs, fruits and vegetables as starter cultures in nut-based milk alternatives.</title>
        <authorList>
            <person name="Huang W."/>
            <person name="Dong A."/>
            <person name="Pham H.T."/>
            <person name="Zhou C."/>
            <person name="Huo Z."/>
            <person name="Watjen A.P."/>
            <person name="Prakash S."/>
            <person name="Bang-Berthelsen C.H."/>
            <person name="Turner M.S."/>
        </authorList>
    </citation>
    <scope>NUCLEOTIDE SEQUENCE</scope>
    <source>
        <strain evidence="1">3</strain>
    </source>
</reference>
<accession>A0A9X4NN14</accession>